<dbReference type="SMART" id="SM00530">
    <property type="entry name" value="HTH_XRE"/>
    <property type="match status" value="1"/>
</dbReference>
<dbReference type="SUPFAM" id="SSF47413">
    <property type="entry name" value="lambda repressor-like DNA-binding domains"/>
    <property type="match status" value="1"/>
</dbReference>
<evidence type="ECO:0000259" key="1">
    <source>
        <dbReference type="PROSITE" id="PS50943"/>
    </source>
</evidence>
<dbReference type="InterPro" id="IPR011990">
    <property type="entry name" value="TPR-like_helical_dom_sf"/>
</dbReference>
<dbReference type="PROSITE" id="PS50943">
    <property type="entry name" value="HTH_CROC1"/>
    <property type="match status" value="1"/>
</dbReference>
<evidence type="ECO:0000313" key="3">
    <source>
        <dbReference type="Proteomes" id="UP001500902"/>
    </source>
</evidence>
<dbReference type="InterPro" id="IPR010982">
    <property type="entry name" value="Lambda_DNA-bd_dom_sf"/>
</dbReference>
<dbReference type="Proteomes" id="UP001500902">
    <property type="component" value="Unassembled WGS sequence"/>
</dbReference>
<evidence type="ECO:0000313" key="2">
    <source>
        <dbReference type="EMBL" id="GAA3722455.1"/>
    </source>
</evidence>
<reference evidence="3" key="1">
    <citation type="journal article" date="2019" name="Int. J. Syst. Evol. Microbiol.">
        <title>The Global Catalogue of Microorganisms (GCM) 10K type strain sequencing project: providing services to taxonomists for standard genome sequencing and annotation.</title>
        <authorList>
            <consortium name="The Broad Institute Genomics Platform"/>
            <consortium name="The Broad Institute Genome Sequencing Center for Infectious Disease"/>
            <person name="Wu L."/>
            <person name="Ma J."/>
        </authorList>
    </citation>
    <scope>NUCLEOTIDE SEQUENCE [LARGE SCALE GENOMIC DNA]</scope>
    <source>
        <strain evidence="3">JCM 16904</strain>
    </source>
</reference>
<dbReference type="EMBL" id="BAAAZP010000293">
    <property type="protein sequence ID" value="GAA3722455.1"/>
    <property type="molecule type" value="Genomic_DNA"/>
</dbReference>
<comment type="caution">
    <text evidence="2">The sequence shown here is derived from an EMBL/GenBank/DDBJ whole genome shotgun (WGS) entry which is preliminary data.</text>
</comment>
<dbReference type="InterPro" id="IPR001387">
    <property type="entry name" value="Cro/C1-type_HTH"/>
</dbReference>
<sequence>MGMEPFGEALRRLRLRTGMSIREVARLANCGKSHISDLENGRRSPSLAVASALDRALGANGGLLGLADRRPVAIVWPEASVDVLPPVDAILADARRYVDGSIVEELRNQLEASKADDGTLGPAAALPKVLGVLAAVQHAVREVKPQARRQLLAVGAEGAEFVGWLYRDLRDLPPATYWYDRAIEWAQEADDSAMQGYVLLRKSQLAYDRHDALKVLTLAEAARRISPRLPPGVRAEATQQEALGLAMLGEPLRQVKEKLDEARKLLSDAAKEPGTLGSSFTDHTLLLRSSACFTEAGKPAKAAEILEEIIANSSLSFRDVGYFQARRSAALALIGEPDEAAILGLKAARVARATRSRRTTTVLTDMLETLDRWRRRPHVRALHDFLAERGAG</sequence>
<name>A0ABP7ERQ9_9ACTN</name>
<keyword evidence="3" id="KW-1185">Reference proteome</keyword>
<dbReference type="SUPFAM" id="SSF48452">
    <property type="entry name" value="TPR-like"/>
    <property type="match status" value="1"/>
</dbReference>
<dbReference type="Gene3D" id="1.10.260.40">
    <property type="entry name" value="lambda repressor-like DNA-binding domains"/>
    <property type="match status" value="1"/>
</dbReference>
<accession>A0ABP7ERQ9</accession>
<protein>
    <recommendedName>
        <fullName evidence="1">HTH cro/C1-type domain-containing protein</fullName>
    </recommendedName>
</protein>
<proteinExistence type="predicted"/>
<gene>
    <name evidence="2" type="ORF">GCM10022224_104310</name>
</gene>
<dbReference type="Pfam" id="PF13560">
    <property type="entry name" value="HTH_31"/>
    <property type="match status" value="1"/>
</dbReference>
<organism evidence="2 3">
    <name type="scientific">Nonomuraea antimicrobica</name>
    <dbReference type="NCBI Taxonomy" id="561173"/>
    <lineage>
        <taxon>Bacteria</taxon>
        <taxon>Bacillati</taxon>
        <taxon>Actinomycetota</taxon>
        <taxon>Actinomycetes</taxon>
        <taxon>Streptosporangiales</taxon>
        <taxon>Streptosporangiaceae</taxon>
        <taxon>Nonomuraea</taxon>
    </lineage>
</organism>
<dbReference type="CDD" id="cd00093">
    <property type="entry name" value="HTH_XRE"/>
    <property type="match status" value="1"/>
</dbReference>
<feature type="domain" description="HTH cro/C1-type" evidence="1">
    <location>
        <begin position="10"/>
        <end position="64"/>
    </location>
</feature>
<dbReference type="RefSeq" id="WP_344897890.1">
    <property type="nucleotide sequence ID" value="NZ_BAAAZP010000293.1"/>
</dbReference>